<evidence type="ECO:0000313" key="9">
    <source>
        <dbReference type="Proteomes" id="UP000288212"/>
    </source>
</evidence>
<feature type="transmembrane region" description="Helical" evidence="7">
    <location>
        <begin position="23"/>
        <end position="41"/>
    </location>
</feature>
<comment type="caution">
    <text evidence="8">The sequence shown here is derived from an EMBL/GenBank/DDBJ whole genome shotgun (WGS) entry which is preliminary data.</text>
</comment>
<feature type="compositionally biased region" description="Basic and acidic residues" evidence="6">
    <location>
        <begin position="93"/>
        <end position="102"/>
    </location>
</feature>
<accession>A0A432VRF4</accession>
<reference evidence="8 9" key="1">
    <citation type="journal article" date="2011" name="Front. Microbiol.">
        <title>Genomic signatures of strain selection and enhancement in Bacillus atrophaeus var. globigii, a historical biowarfare simulant.</title>
        <authorList>
            <person name="Gibbons H.S."/>
            <person name="Broomall S.M."/>
            <person name="McNew L.A."/>
            <person name="Daligault H."/>
            <person name="Chapman C."/>
            <person name="Bruce D."/>
            <person name="Karavis M."/>
            <person name="Krepps M."/>
            <person name="McGregor P.A."/>
            <person name="Hong C."/>
            <person name="Park K.H."/>
            <person name="Akmal A."/>
            <person name="Feldman A."/>
            <person name="Lin J.S."/>
            <person name="Chang W.E."/>
            <person name="Higgs B.W."/>
            <person name="Demirev P."/>
            <person name="Lindquist J."/>
            <person name="Liem A."/>
            <person name="Fochler E."/>
            <person name="Read T.D."/>
            <person name="Tapia R."/>
            <person name="Johnson S."/>
            <person name="Bishop-Lilly K.A."/>
            <person name="Detter C."/>
            <person name="Han C."/>
            <person name="Sozhamannan S."/>
            <person name="Rosenzweig C.N."/>
            <person name="Skowronski E.W."/>
        </authorList>
    </citation>
    <scope>NUCLEOTIDE SEQUENCE [LARGE SCALE GENOMIC DNA]</scope>
    <source>
        <strain evidence="8 9">AK5</strain>
    </source>
</reference>
<evidence type="ECO:0000256" key="7">
    <source>
        <dbReference type="SAM" id="Phobius"/>
    </source>
</evidence>
<sequence>MPYLLAVILPPVAVFMSGARKQIYLSLVLFLLALYLLKIAGTGNYPGAYAAGPVLWVAAIIHAFVFTHRKFQQQSGMRHPHRGSWSQSQGNEKPSDDGQPKD</sequence>
<keyword evidence="3 7" id="KW-0812">Transmembrane</keyword>
<dbReference type="Pfam" id="PF01679">
    <property type="entry name" value="Pmp3"/>
    <property type="match status" value="1"/>
</dbReference>
<gene>
    <name evidence="8" type="ORF">CWE06_09835</name>
</gene>
<dbReference type="Proteomes" id="UP000288212">
    <property type="component" value="Unassembled WGS sequence"/>
</dbReference>
<evidence type="ECO:0000256" key="1">
    <source>
        <dbReference type="ARBA" id="ARBA00004370"/>
    </source>
</evidence>
<comment type="similarity">
    <text evidence="2">Belongs to the UPF0057 (PMP3) family.</text>
</comment>
<protein>
    <recommendedName>
        <fullName evidence="10">YqaE/Pmp3 family membrane protein</fullName>
    </recommendedName>
</protein>
<name>A0A432VRF4_9GAMM</name>
<keyword evidence="9" id="KW-1185">Reference proteome</keyword>
<evidence type="ECO:0000256" key="4">
    <source>
        <dbReference type="ARBA" id="ARBA00022989"/>
    </source>
</evidence>
<evidence type="ECO:0000256" key="6">
    <source>
        <dbReference type="SAM" id="MobiDB-lite"/>
    </source>
</evidence>
<evidence type="ECO:0000256" key="3">
    <source>
        <dbReference type="ARBA" id="ARBA00022692"/>
    </source>
</evidence>
<dbReference type="AlphaFoldDB" id="A0A432VRF4"/>
<keyword evidence="5 7" id="KW-0472">Membrane</keyword>
<dbReference type="EMBL" id="PIPI01000007">
    <property type="protein sequence ID" value="RUO18884.1"/>
    <property type="molecule type" value="Genomic_DNA"/>
</dbReference>
<dbReference type="InterPro" id="IPR000612">
    <property type="entry name" value="PMP3"/>
</dbReference>
<dbReference type="RefSeq" id="WP_126793617.1">
    <property type="nucleotide sequence ID" value="NZ_PIPI01000007.1"/>
</dbReference>
<keyword evidence="4 7" id="KW-1133">Transmembrane helix</keyword>
<dbReference type="OrthoDB" id="6401968at2"/>
<feature type="region of interest" description="Disordered" evidence="6">
    <location>
        <begin position="74"/>
        <end position="102"/>
    </location>
</feature>
<evidence type="ECO:0000256" key="5">
    <source>
        <dbReference type="ARBA" id="ARBA00023136"/>
    </source>
</evidence>
<evidence type="ECO:0008006" key="10">
    <source>
        <dbReference type="Google" id="ProtNLM"/>
    </source>
</evidence>
<dbReference type="GO" id="GO:0016020">
    <property type="term" value="C:membrane"/>
    <property type="evidence" value="ECO:0007669"/>
    <property type="project" value="UniProtKB-SubCell"/>
</dbReference>
<proteinExistence type="inferred from homology"/>
<feature type="transmembrane region" description="Helical" evidence="7">
    <location>
        <begin position="47"/>
        <end position="67"/>
    </location>
</feature>
<evidence type="ECO:0000313" key="8">
    <source>
        <dbReference type="EMBL" id="RUO18884.1"/>
    </source>
</evidence>
<comment type="subcellular location">
    <subcellularLocation>
        <location evidence="1">Membrane</location>
    </subcellularLocation>
</comment>
<organism evidence="8 9">
    <name type="scientific">Aliidiomarina haloalkalitolerans</name>
    <dbReference type="NCBI Taxonomy" id="859059"/>
    <lineage>
        <taxon>Bacteria</taxon>
        <taxon>Pseudomonadati</taxon>
        <taxon>Pseudomonadota</taxon>
        <taxon>Gammaproteobacteria</taxon>
        <taxon>Alteromonadales</taxon>
        <taxon>Idiomarinaceae</taxon>
        <taxon>Aliidiomarina</taxon>
    </lineage>
</organism>
<evidence type="ECO:0000256" key="2">
    <source>
        <dbReference type="ARBA" id="ARBA00009530"/>
    </source>
</evidence>